<evidence type="ECO:0000256" key="2">
    <source>
        <dbReference type="ARBA" id="ARBA00008163"/>
    </source>
</evidence>
<dbReference type="eggNOG" id="COG2067">
    <property type="taxonomic scope" value="Bacteria"/>
</dbReference>
<dbReference type="GO" id="GO:0009279">
    <property type="term" value="C:cell outer membrane"/>
    <property type="evidence" value="ECO:0007669"/>
    <property type="project" value="UniProtKB-SubCell"/>
</dbReference>
<protein>
    <recommendedName>
        <fullName evidence="11">Long-chain fatty acid transport protein</fullName>
    </recommendedName>
</protein>
<evidence type="ECO:0000256" key="1">
    <source>
        <dbReference type="ARBA" id="ARBA00004571"/>
    </source>
</evidence>
<dbReference type="PANTHER" id="PTHR35093">
    <property type="entry name" value="OUTER MEMBRANE PROTEIN NMB0088-RELATED"/>
    <property type="match status" value="1"/>
</dbReference>
<sequence length="429" mass="45421">MTYSKKAILAATITAASTQVLANGLSLNEQSASSAGSAYAGRASTANDASILFGNPAGMSRLKRAEVSGGLAFIDASTDISNASGPFPGTNEGDMVPFSAVPFGYYVTPINDKLHAGIGLYAPFGVESDYEDTFQGRYHALNSVVKVVTIQPTISYAFNDKVSIGFGPTINHIEGKLTSALPNVLYGGSGDAGVEIEGDDIGYGYNLGVLVAVTDRLDWGLTYHSKVDYTLEGDTTVSGGNGMLGPIPPNPMIPTGLPGLNGKYDAKLDITMPESVDTSFSYQATEAVTLFAGATWTRWSRLEGIDVENSGVNPAYAGDFGTVSEELNWEDTWAVAVGGAYQLNPSWVLRAGYAKDRTPTSDMDRTARIPVSDRDIVTLGAGWMLSDDLTLDAAYAYIDEKKGRVAQSSYSADFENSAHGVALQATYRF</sequence>
<dbReference type="Pfam" id="PF03349">
    <property type="entry name" value="Toluene_X"/>
    <property type="match status" value="1"/>
</dbReference>
<evidence type="ECO:0000256" key="5">
    <source>
        <dbReference type="ARBA" id="ARBA00022729"/>
    </source>
</evidence>
<feature type="signal peptide" evidence="8">
    <location>
        <begin position="1"/>
        <end position="22"/>
    </location>
</feature>
<dbReference type="PATRIC" id="fig|1177154.3.peg.2110"/>
<evidence type="ECO:0000256" key="6">
    <source>
        <dbReference type="ARBA" id="ARBA00023136"/>
    </source>
</evidence>
<keyword evidence="6" id="KW-0472">Membrane</keyword>
<keyword evidence="5 8" id="KW-0732">Signal</keyword>
<keyword evidence="7" id="KW-0998">Cell outer membrane</keyword>
<evidence type="ECO:0000256" key="8">
    <source>
        <dbReference type="SAM" id="SignalP"/>
    </source>
</evidence>
<dbReference type="Gene3D" id="2.40.160.60">
    <property type="entry name" value="Outer membrane protein transport protein (OMPP1/FadL/TodX)"/>
    <property type="match status" value="1"/>
</dbReference>
<evidence type="ECO:0008006" key="11">
    <source>
        <dbReference type="Google" id="ProtNLM"/>
    </source>
</evidence>
<dbReference type="GO" id="GO:0015483">
    <property type="term" value="F:long-chain fatty acid transporting porin activity"/>
    <property type="evidence" value="ECO:0007669"/>
    <property type="project" value="TreeGrafter"/>
</dbReference>
<dbReference type="PANTHER" id="PTHR35093:SF8">
    <property type="entry name" value="OUTER MEMBRANE PROTEIN NMB0088-RELATED"/>
    <property type="match status" value="1"/>
</dbReference>
<evidence type="ECO:0000256" key="4">
    <source>
        <dbReference type="ARBA" id="ARBA00022692"/>
    </source>
</evidence>
<dbReference type="RefSeq" id="WP_035232817.1">
    <property type="nucleotide sequence ID" value="NZ_ARXV01000007.1"/>
</dbReference>
<keyword evidence="3" id="KW-1134">Transmembrane beta strand</keyword>
<evidence type="ECO:0000256" key="7">
    <source>
        <dbReference type="ARBA" id="ARBA00023237"/>
    </source>
</evidence>
<comment type="similarity">
    <text evidence="2">Belongs to the OmpP1/FadL family.</text>
</comment>
<reference evidence="9 10" key="1">
    <citation type="submission" date="2012-09" db="EMBL/GenBank/DDBJ databases">
        <title>Genome Sequence of alkane-degrading Bacterium Alcanivorax sp. 19-m-6.</title>
        <authorList>
            <person name="Lai Q."/>
            <person name="Shao Z."/>
        </authorList>
    </citation>
    <scope>NUCLEOTIDE SEQUENCE [LARGE SCALE GENOMIC DNA]</scope>
    <source>
        <strain evidence="9 10">19-m-6</strain>
    </source>
</reference>
<dbReference type="EMBL" id="ARXV01000007">
    <property type="protein sequence ID" value="KGD64709.1"/>
    <property type="molecule type" value="Genomic_DNA"/>
</dbReference>
<dbReference type="AlphaFoldDB" id="A0A095SK61"/>
<feature type="chain" id="PRO_5001911074" description="Long-chain fatty acid transport protein" evidence="8">
    <location>
        <begin position="23"/>
        <end position="429"/>
    </location>
</feature>
<keyword evidence="4" id="KW-0812">Transmembrane</keyword>
<dbReference type="OrthoDB" id="19849at2"/>
<accession>A0A095SK61</accession>
<dbReference type="Proteomes" id="UP000029444">
    <property type="component" value="Unassembled WGS sequence"/>
</dbReference>
<evidence type="ECO:0000313" key="10">
    <source>
        <dbReference type="Proteomes" id="UP000029444"/>
    </source>
</evidence>
<organism evidence="9 10">
    <name type="scientific">Alcanivorax nanhaiticus</name>
    <dbReference type="NCBI Taxonomy" id="1177154"/>
    <lineage>
        <taxon>Bacteria</taxon>
        <taxon>Pseudomonadati</taxon>
        <taxon>Pseudomonadota</taxon>
        <taxon>Gammaproteobacteria</taxon>
        <taxon>Oceanospirillales</taxon>
        <taxon>Alcanivoracaceae</taxon>
        <taxon>Alcanivorax</taxon>
    </lineage>
</organism>
<proteinExistence type="inferred from homology"/>
<comment type="caution">
    <text evidence="9">The sequence shown here is derived from an EMBL/GenBank/DDBJ whole genome shotgun (WGS) entry which is preliminary data.</text>
</comment>
<name>A0A095SK61_9GAMM</name>
<keyword evidence="10" id="KW-1185">Reference proteome</keyword>
<dbReference type="InterPro" id="IPR005017">
    <property type="entry name" value="OMPP1/FadL/TodX"/>
</dbReference>
<evidence type="ECO:0000313" key="9">
    <source>
        <dbReference type="EMBL" id="KGD64709.1"/>
    </source>
</evidence>
<evidence type="ECO:0000256" key="3">
    <source>
        <dbReference type="ARBA" id="ARBA00022452"/>
    </source>
</evidence>
<dbReference type="SUPFAM" id="SSF56935">
    <property type="entry name" value="Porins"/>
    <property type="match status" value="1"/>
</dbReference>
<comment type="subcellular location">
    <subcellularLocation>
        <location evidence="1">Cell outer membrane</location>
        <topology evidence="1">Multi-pass membrane protein</topology>
    </subcellularLocation>
</comment>
<gene>
    <name evidence="9" type="ORF">Y5S_02075</name>
</gene>